<feature type="binding site" evidence="6">
    <location>
        <position position="109"/>
    </location>
    <ligand>
        <name>S-adenosyl-L-methionine</name>
        <dbReference type="ChEBI" id="CHEBI:59789"/>
    </ligand>
</feature>
<dbReference type="InterPro" id="IPR002903">
    <property type="entry name" value="RsmH"/>
</dbReference>
<accession>A0A2W5UFR2</accession>
<sequence>MVQSGPADARPPHVPVLLGPLLEAVAPVSGVWLDGTFGAGGYARGLLEAGAAKVIGIDRDPLALQMAEAWAGQYGDRLKLVAGTFSDLDELAGEPLDGVVLDLGVSSMQLDQAERGFSFAKDGPLDMRMSQSGDSAADLVNTASEQELADILYQYGEERVSRRIARAIVAVRATAPVETTLQLAEIVSRCLPRPKPGQSHPATRSFQALRIAVNTEFTELAEGLMAAERALKPGGKIAVVTFHSLEDRIVKRFFTARSGAEANANRYAPATETLSPRFDMLTRRAVAPDDAEVDANPRARSAKLRVAMRTAAPAGPVDPSTLGVPLLQRKGRR</sequence>
<comment type="function">
    <text evidence="6">Specifically methylates the N4 position of cytidine in position 1402 (C1402) of 16S rRNA.</text>
</comment>
<feature type="binding site" evidence="6">
    <location>
        <begin position="40"/>
        <end position="42"/>
    </location>
    <ligand>
        <name>S-adenosyl-L-methionine</name>
        <dbReference type="ChEBI" id="CHEBI:59789"/>
    </ligand>
</feature>
<keyword evidence="5 6" id="KW-0949">S-adenosyl-L-methionine</keyword>
<dbReference type="PANTHER" id="PTHR11265">
    <property type="entry name" value="S-ADENOSYL-METHYLTRANSFERASE MRAW"/>
    <property type="match status" value="1"/>
</dbReference>
<dbReference type="FunFam" id="1.10.150.170:FF:000003">
    <property type="entry name" value="Ribosomal RNA small subunit methyltransferase H"/>
    <property type="match status" value="1"/>
</dbReference>
<dbReference type="Proteomes" id="UP000248975">
    <property type="component" value="Unassembled WGS sequence"/>
</dbReference>
<dbReference type="PIRSF" id="PIRSF004486">
    <property type="entry name" value="MraW"/>
    <property type="match status" value="1"/>
</dbReference>
<dbReference type="GO" id="GO:0070475">
    <property type="term" value="P:rRNA base methylation"/>
    <property type="evidence" value="ECO:0007669"/>
    <property type="project" value="UniProtKB-UniRule"/>
</dbReference>
<organism evidence="8 9">
    <name type="scientific">Cereibacter sphaeroides</name>
    <name type="common">Rhodobacter sphaeroides</name>
    <dbReference type="NCBI Taxonomy" id="1063"/>
    <lineage>
        <taxon>Bacteria</taxon>
        <taxon>Pseudomonadati</taxon>
        <taxon>Pseudomonadota</taxon>
        <taxon>Alphaproteobacteria</taxon>
        <taxon>Rhodobacterales</taxon>
        <taxon>Paracoccaceae</taxon>
        <taxon>Cereibacter</taxon>
    </lineage>
</organism>
<dbReference type="SUPFAM" id="SSF81799">
    <property type="entry name" value="Putative methyltransferase TM0872, insert domain"/>
    <property type="match status" value="1"/>
</dbReference>
<dbReference type="PANTHER" id="PTHR11265:SF0">
    <property type="entry name" value="12S RRNA N4-METHYLCYTIDINE METHYLTRANSFERASE"/>
    <property type="match status" value="1"/>
</dbReference>
<protein>
    <recommendedName>
        <fullName evidence="6">Ribosomal RNA small subunit methyltransferase H</fullName>
        <ecNumber evidence="6">2.1.1.199</ecNumber>
    </recommendedName>
    <alternativeName>
        <fullName evidence="6">16S rRNA m(4)C1402 methyltransferase</fullName>
    </alternativeName>
    <alternativeName>
        <fullName evidence="6">rRNA (cytosine-N(4)-)-methyltransferase RsmH</fullName>
    </alternativeName>
</protein>
<evidence type="ECO:0000256" key="3">
    <source>
        <dbReference type="ARBA" id="ARBA00022603"/>
    </source>
</evidence>
<dbReference type="EMBL" id="QFQS01000003">
    <property type="protein sequence ID" value="PZQ96850.1"/>
    <property type="molecule type" value="Genomic_DNA"/>
</dbReference>
<comment type="caution">
    <text evidence="8">The sequence shown here is derived from an EMBL/GenBank/DDBJ whole genome shotgun (WGS) entry which is preliminary data.</text>
</comment>
<feature type="binding site" evidence="6">
    <location>
        <position position="102"/>
    </location>
    <ligand>
        <name>S-adenosyl-L-methionine</name>
        <dbReference type="ChEBI" id="CHEBI:59789"/>
    </ligand>
</feature>
<comment type="catalytic activity">
    <reaction evidence="6">
        <text>cytidine(1402) in 16S rRNA + S-adenosyl-L-methionine = N(4)-methylcytidine(1402) in 16S rRNA + S-adenosyl-L-homocysteine + H(+)</text>
        <dbReference type="Rhea" id="RHEA:42928"/>
        <dbReference type="Rhea" id="RHEA-COMP:10286"/>
        <dbReference type="Rhea" id="RHEA-COMP:10287"/>
        <dbReference type="ChEBI" id="CHEBI:15378"/>
        <dbReference type="ChEBI" id="CHEBI:57856"/>
        <dbReference type="ChEBI" id="CHEBI:59789"/>
        <dbReference type="ChEBI" id="CHEBI:74506"/>
        <dbReference type="ChEBI" id="CHEBI:82748"/>
        <dbReference type="EC" id="2.1.1.199"/>
    </reaction>
</comment>
<dbReference type="SUPFAM" id="SSF53335">
    <property type="entry name" value="S-adenosyl-L-methionine-dependent methyltransferases"/>
    <property type="match status" value="1"/>
</dbReference>
<dbReference type="Pfam" id="PF01795">
    <property type="entry name" value="Methyltransf_5"/>
    <property type="match status" value="1"/>
</dbReference>
<dbReference type="Gene3D" id="3.40.50.150">
    <property type="entry name" value="Vaccinia Virus protein VP39"/>
    <property type="match status" value="1"/>
</dbReference>
<feature type="region of interest" description="Disordered" evidence="7">
    <location>
        <begin position="313"/>
        <end position="333"/>
    </location>
</feature>
<comment type="similarity">
    <text evidence="1 6">Belongs to the methyltransferase superfamily. RsmH family.</text>
</comment>
<reference evidence="8 9" key="1">
    <citation type="submission" date="2017-08" db="EMBL/GenBank/DDBJ databases">
        <title>Infants hospitalized years apart are colonized by the same room-sourced microbial strains.</title>
        <authorList>
            <person name="Brooks B."/>
            <person name="Olm M.R."/>
            <person name="Firek B.A."/>
            <person name="Baker R."/>
            <person name="Thomas B.C."/>
            <person name="Morowitz M.J."/>
            <person name="Banfield J.F."/>
        </authorList>
    </citation>
    <scope>NUCLEOTIDE SEQUENCE [LARGE SCALE GENOMIC DNA]</scope>
    <source>
        <strain evidence="8">S2_003_000_R2_11</strain>
    </source>
</reference>
<comment type="subcellular location">
    <subcellularLocation>
        <location evidence="6">Cytoplasm</location>
    </subcellularLocation>
</comment>
<dbReference type="GO" id="GO:0071424">
    <property type="term" value="F:rRNA (cytosine-N4-)-methyltransferase activity"/>
    <property type="evidence" value="ECO:0007669"/>
    <property type="project" value="UniProtKB-UniRule"/>
</dbReference>
<feature type="binding site" evidence="6">
    <location>
        <position position="58"/>
    </location>
    <ligand>
        <name>S-adenosyl-L-methionine</name>
        <dbReference type="ChEBI" id="CHEBI:59789"/>
    </ligand>
</feature>
<dbReference type="GO" id="GO:0005737">
    <property type="term" value="C:cytoplasm"/>
    <property type="evidence" value="ECO:0007669"/>
    <property type="project" value="UniProtKB-SubCell"/>
</dbReference>
<feature type="binding site" evidence="6">
    <location>
        <position position="85"/>
    </location>
    <ligand>
        <name>S-adenosyl-L-methionine</name>
        <dbReference type="ChEBI" id="CHEBI:59789"/>
    </ligand>
</feature>
<keyword evidence="2 6" id="KW-0698">rRNA processing</keyword>
<evidence type="ECO:0000256" key="2">
    <source>
        <dbReference type="ARBA" id="ARBA00022552"/>
    </source>
</evidence>
<evidence type="ECO:0000256" key="5">
    <source>
        <dbReference type="ARBA" id="ARBA00022691"/>
    </source>
</evidence>
<evidence type="ECO:0000256" key="1">
    <source>
        <dbReference type="ARBA" id="ARBA00010396"/>
    </source>
</evidence>
<keyword evidence="3 6" id="KW-0489">Methyltransferase</keyword>
<dbReference type="InterPro" id="IPR023397">
    <property type="entry name" value="SAM-dep_MeTrfase_MraW_recog"/>
</dbReference>
<gene>
    <name evidence="6" type="primary">rsmH</name>
    <name evidence="8" type="ORF">DI533_14885</name>
</gene>
<evidence type="ECO:0000256" key="6">
    <source>
        <dbReference type="HAMAP-Rule" id="MF_01007"/>
    </source>
</evidence>
<keyword evidence="6" id="KW-0963">Cytoplasm</keyword>
<dbReference type="EC" id="2.1.1.199" evidence="6"/>
<dbReference type="Gene3D" id="1.10.150.170">
    <property type="entry name" value="Putative methyltransferase TM0872, insert domain"/>
    <property type="match status" value="1"/>
</dbReference>
<keyword evidence="4 6" id="KW-0808">Transferase</keyword>
<dbReference type="InterPro" id="IPR029063">
    <property type="entry name" value="SAM-dependent_MTases_sf"/>
</dbReference>
<dbReference type="AlphaFoldDB" id="A0A2W5UFR2"/>
<proteinExistence type="inferred from homology"/>
<evidence type="ECO:0000313" key="8">
    <source>
        <dbReference type="EMBL" id="PZQ96850.1"/>
    </source>
</evidence>
<dbReference type="CDD" id="cd02440">
    <property type="entry name" value="AdoMet_MTases"/>
    <property type="match status" value="1"/>
</dbReference>
<evidence type="ECO:0000313" key="9">
    <source>
        <dbReference type="Proteomes" id="UP000248975"/>
    </source>
</evidence>
<dbReference type="NCBIfam" id="TIGR00006">
    <property type="entry name" value="16S rRNA (cytosine(1402)-N(4))-methyltransferase RsmH"/>
    <property type="match status" value="1"/>
</dbReference>
<evidence type="ECO:0000256" key="4">
    <source>
        <dbReference type="ARBA" id="ARBA00022679"/>
    </source>
</evidence>
<name>A0A2W5UFR2_CERSP</name>
<evidence type="ECO:0000256" key="7">
    <source>
        <dbReference type="SAM" id="MobiDB-lite"/>
    </source>
</evidence>
<dbReference type="HAMAP" id="MF_01007">
    <property type="entry name" value="16SrRNA_methyltr_H"/>
    <property type="match status" value="1"/>
</dbReference>